<name>A0ACB9HZJ0_9ASTR</name>
<dbReference type="Proteomes" id="UP001056120">
    <property type="component" value="Linkage Group LG10"/>
</dbReference>
<keyword evidence="2" id="KW-1185">Reference proteome</keyword>
<accession>A0ACB9HZJ0</accession>
<reference evidence="2" key="1">
    <citation type="journal article" date="2022" name="Mol. Ecol. Resour.">
        <title>The genomes of chicory, endive, great burdock and yacon provide insights into Asteraceae palaeo-polyploidization history and plant inulin production.</title>
        <authorList>
            <person name="Fan W."/>
            <person name="Wang S."/>
            <person name="Wang H."/>
            <person name="Wang A."/>
            <person name="Jiang F."/>
            <person name="Liu H."/>
            <person name="Zhao H."/>
            <person name="Xu D."/>
            <person name="Zhang Y."/>
        </authorList>
    </citation>
    <scope>NUCLEOTIDE SEQUENCE [LARGE SCALE GENOMIC DNA]</scope>
    <source>
        <strain evidence="2">cv. Yunnan</strain>
    </source>
</reference>
<evidence type="ECO:0000313" key="1">
    <source>
        <dbReference type="EMBL" id="KAI3800972.1"/>
    </source>
</evidence>
<protein>
    <submittedName>
        <fullName evidence="1">Uncharacterized protein</fullName>
    </submittedName>
</protein>
<reference evidence="1 2" key="2">
    <citation type="journal article" date="2022" name="Mol. Ecol. Resour.">
        <title>The genomes of chicory, endive, great burdock and yacon provide insights into Asteraceae paleo-polyploidization history and plant inulin production.</title>
        <authorList>
            <person name="Fan W."/>
            <person name="Wang S."/>
            <person name="Wang H."/>
            <person name="Wang A."/>
            <person name="Jiang F."/>
            <person name="Liu H."/>
            <person name="Zhao H."/>
            <person name="Xu D."/>
            <person name="Zhang Y."/>
        </authorList>
    </citation>
    <scope>NUCLEOTIDE SEQUENCE [LARGE SCALE GENOMIC DNA]</scope>
    <source>
        <strain evidence="2">cv. Yunnan</strain>
        <tissue evidence="1">Leaves</tissue>
    </source>
</reference>
<evidence type="ECO:0000313" key="2">
    <source>
        <dbReference type="Proteomes" id="UP001056120"/>
    </source>
</evidence>
<dbReference type="EMBL" id="CM042027">
    <property type="protein sequence ID" value="KAI3800972.1"/>
    <property type="molecule type" value="Genomic_DNA"/>
</dbReference>
<proteinExistence type="predicted"/>
<sequence length="240" mass="28118">MHSHNDGVTKIRRLVSRQKVLLVLDDVDNFQQLEALTIYPKWFFDGSRIIVITRDKRSLGNIPYASYHTMLLNTRESLNLFTRLMFAKEEYPTTNTKFVEEVVRHAGGLPLVLKVWSCHFKHYEKEQWPSIFETLKRIPHGDVQKQLQMSYDSLTNRAKKIFLDSACFFDGMEKDLVVKVLQDEDLAFFPNNEIQYLVDKSLVEITGPDSLLLMHRAIKEMGREIVRQENEDEPGERSRL</sequence>
<comment type="caution">
    <text evidence="1">The sequence shown here is derived from an EMBL/GenBank/DDBJ whole genome shotgun (WGS) entry which is preliminary data.</text>
</comment>
<gene>
    <name evidence="1" type="ORF">L1987_29072</name>
</gene>
<organism evidence="1 2">
    <name type="scientific">Smallanthus sonchifolius</name>
    <dbReference type="NCBI Taxonomy" id="185202"/>
    <lineage>
        <taxon>Eukaryota</taxon>
        <taxon>Viridiplantae</taxon>
        <taxon>Streptophyta</taxon>
        <taxon>Embryophyta</taxon>
        <taxon>Tracheophyta</taxon>
        <taxon>Spermatophyta</taxon>
        <taxon>Magnoliopsida</taxon>
        <taxon>eudicotyledons</taxon>
        <taxon>Gunneridae</taxon>
        <taxon>Pentapetalae</taxon>
        <taxon>asterids</taxon>
        <taxon>campanulids</taxon>
        <taxon>Asterales</taxon>
        <taxon>Asteraceae</taxon>
        <taxon>Asteroideae</taxon>
        <taxon>Heliantheae alliance</taxon>
        <taxon>Millerieae</taxon>
        <taxon>Smallanthus</taxon>
    </lineage>
</organism>